<dbReference type="STRING" id="1774969.AUC69_05725"/>
<dbReference type="Pfam" id="PF00117">
    <property type="entry name" value="GATase"/>
    <property type="match status" value="1"/>
</dbReference>
<evidence type="ECO:0000313" key="2">
    <source>
        <dbReference type="EMBL" id="ODS01837.1"/>
    </source>
</evidence>
<dbReference type="NCBIfam" id="NF005458">
    <property type="entry name" value="PRK07053.1"/>
    <property type="match status" value="1"/>
</dbReference>
<dbReference type="PANTHER" id="PTHR42695:SF5">
    <property type="entry name" value="GLUTAMINE AMIDOTRANSFERASE YLR126C-RELATED"/>
    <property type="match status" value="1"/>
</dbReference>
<evidence type="ECO:0000259" key="1">
    <source>
        <dbReference type="Pfam" id="PF00117"/>
    </source>
</evidence>
<dbReference type="Gene3D" id="3.40.50.880">
    <property type="match status" value="1"/>
</dbReference>
<accession>A0A1E3W9S0</accession>
<dbReference type="EMBL" id="LPWF01000004">
    <property type="protein sequence ID" value="ODS01837.1"/>
    <property type="molecule type" value="Genomic_DNA"/>
</dbReference>
<reference evidence="2 3" key="1">
    <citation type="journal article" date="2016" name="Environ. Microbiol.">
        <title>New Methyloceanibacter diversity from North Sea sediments includes methanotroph containing solely the soluble methane monooxygenase.</title>
        <authorList>
            <person name="Vekeman B."/>
            <person name="Kerckhof F.M."/>
            <person name="Cremers G."/>
            <person name="de Vos P."/>
            <person name="Vandamme P."/>
            <person name="Boon N."/>
            <person name="Op den Camp H.J."/>
            <person name="Heylen K."/>
        </authorList>
    </citation>
    <scope>NUCLEOTIDE SEQUENCE [LARGE SCALE GENOMIC DNA]</scope>
    <source>
        <strain evidence="2 3">R-67175</strain>
    </source>
</reference>
<dbReference type="CDD" id="cd01741">
    <property type="entry name" value="GATase1_1"/>
    <property type="match status" value="1"/>
</dbReference>
<dbReference type="AlphaFoldDB" id="A0A1E3W9S0"/>
<dbReference type="InterPro" id="IPR044992">
    <property type="entry name" value="ChyE-like"/>
</dbReference>
<protein>
    <recommendedName>
        <fullName evidence="1">Glutamine amidotransferase domain-containing protein</fullName>
    </recommendedName>
</protein>
<gene>
    <name evidence="2" type="ORF">AUC69_05725</name>
</gene>
<sequence>MKNAVAICHVAFEDAGTLGPVLAGRGIPLTYLQAGVDDLSPALAADIVLVLGGPIGIYEIDRYPFLKDELNVIEGVVKRGIPVAGICLGAQALASVLAARVYPGPQAELGWDELILTDEGKSSPLRVLEGLRVLNWHGDTFDLPSGATRLASTPLTPNQAFTYGPKVLALQFHVELEERDMERWLIGHTLELAKNNVDLAEMREATARYAPPTNEASRTLFKAWLDGLSA</sequence>
<dbReference type="SUPFAM" id="SSF52317">
    <property type="entry name" value="Class I glutamine amidotransferase-like"/>
    <property type="match status" value="1"/>
</dbReference>
<dbReference type="PROSITE" id="PS51273">
    <property type="entry name" value="GATASE_TYPE_1"/>
    <property type="match status" value="1"/>
</dbReference>
<keyword evidence="3" id="KW-1185">Reference proteome</keyword>
<dbReference type="GO" id="GO:0005829">
    <property type="term" value="C:cytosol"/>
    <property type="evidence" value="ECO:0007669"/>
    <property type="project" value="TreeGrafter"/>
</dbReference>
<proteinExistence type="predicted"/>
<evidence type="ECO:0000313" key="3">
    <source>
        <dbReference type="Proteomes" id="UP000094472"/>
    </source>
</evidence>
<organism evidence="2 3">
    <name type="scientific">Methyloceanibacter superfactus</name>
    <dbReference type="NCBI Taxonomy" id="1774969"/>
    <lineage>
        <taxon>Bacteria</taxon>
        <taxon>Pseudomonadati</taxon>
        <taxon>Pseudomonadota</taxon>
        <taxon>Alphaproteobacteria</taxon>
        <taxon>Hyphomicrobiales</taxon>
        <taxon>Hyphomicrobiaceae</taxon>
        <taxon>Methyloceanibacter</taxon>
    </lineage>
</organism>
<dbReference type="InterPro" id="IPR017926">
    <property type="entry name" value="GATASE"/>
</dbReference>
<dbReference type="OrthoDB" id="9813383at2"/>
<name>A0A1E3W9S0_9HYPH</name>
<dbReference type="Proteomes" id="UP000094472">
    <property type="component" value="Unassembled WGS sequence"/>
</dbReference>
<dbReference type="RefSeq" id="WP_069440707.1">
    <property type="nucleotide sequence ID" value="NZ_LPWF01000004.1"/>
</dbReference>
<dbReference type="InterPro" id="IPR029062">
    <property type="entry name" value="Class_I_gatase-like"/>
</dbReference>
<comment type="caution">
    <text evidence="2">The sequence shown here is derived from an EMBL/GenBank/DDBJ whole genome shotgun (WGS) entry which is preliminary data.</text>
</comment>
<feature type="domain" description="Glutamine amidotransferase" evidence="1">
    <location>
        <begin position="42"/>
        <end position="180"/>
    </location>
</feature>
<dbReference type="PANTHER" id="PTHR42695">
    <property type="entry name" value="GLUTAMINE AMIDOTRANSFERASE YLR126C-RELATED"/>
    <property type="match status" value="1"/>
</dbReference>